<reference evidence="3" key="1">
    <citation type="submission" date="2014-10" db="EMBL/GenBank/DDBJ databases">
        <authorList>
            <person name="King R."/>
        </authorList>
    </citation>
    <scope>NUCLEOTIDE SEQUENCE [LARGE SCALE GENOMIC DNA]</scope>
    <source>
        <strain evidence="3">A3/5</strain>
    </source>
</reference>
<protein>
    <submittedName>
        <fullName evidence="2">Uncharacterized protein</fullName>
    </submittedName>
</protein>
<organism evidence="2 3">
    <name type="scientific">Fusarium venenatum</name>
    <dbReference type="NCBI Taxonomy" id="56646"/>
    <lineage>
        <taxon>Eukaryota</taxon>
        <taxon>Fungi</taxon>
        <taxon>Dikarya</taxon>
        <taxon>Ascomycota</taxon>
        <taxon>Pezizomycotina</taxon>
        <taxon>Sordariomycetes</taxon>
        <taxon>Hypocreomycetidae</taxon>
        <taxon>Hypocreales</taxon>
        <taxon>Nectriaceae</taxon>
        <taxon>Fusarium</taxon>
    </lineage>
</organism>
<dbReference type="Proteomes" id="UP000245910">
    <property type="component" value="Chromosome I"/>
</dbReference>
<evidence type="ECO:0000313" key="3">
    <source>
        <dbReference type="Proteomes" id="UP000245910"/>
    </source>
</evidence>
<keyword evidence="3" id="KW-1185">Reference proteome</keyword>
<dbReference type="RefSeq" id="XP_025589746.1">
    <property type="nucleotide sequence ID" value="XM_025730641.1"/>
</dbReference>
<dbReference type="AlphaFoldDB" id="A0A2L2T8D5"/>
<dbReference type="EMBL" id="LN649229">
    <property type="protein sequence ID" value="CEI66029.1"/>
    <property type="molecule type" value="Genomic_DNA"/>
</dbReference>
<name>A0A2L2T8D5_9HYPO</name>
<sequence length="299" mass="34355">MKQAKSHLDFTAQNLPGPCFRDLNYTAYDANITKSRRLHLSAYFKFMRPEISYLYDDYAVEARKRACQVLYNKAKQRGVPIPYFEYLVDNCFWKLWFSSFGSDAPLWPWGPQKVPMTLEPGEKPSRTYAKYCESRATETSRESSAARFMSQAEPDPESSIDPNSQYIVRSQAVFTKSGDDKPEPDLDLKKREAAWEKLDPFEHVPGIVGPFEVEPPSLTPIETLVTQDLAVINTLFEGHAIIKANITRRRVIVSFPETVEDGSETRQKHSIVWGHVRGWVDSINQKKYVTLREHLQSVL</sequence>
<dbReference type="GeneID" id="37254182"/>
<accession>A0A2L2T8D5</accession>
<proteinExistence type="predicted"/>
<dbReference type="KEGG" id="fvn:FVRRES_02541"/>
<feature type="region of interest" description="Disordered" evidence="1">
    <location>
        <begin position="135"/>
        <end position="162"/>
    </location>
</feature>
<evidence type="ECO:0000313" key="2">
    <source>
        <dbReference type="EMBL" id="CEI66029.1"/>
    </source>
</evidence>
<evidence type="ECO:0000256" key="1">
    <source>
        <dbReference type="SAM" id="MobiDB-lite"/>
    </source>
</evidence>
<dbReference type="OrthoDB" id="5039969at2759"/>